<feature type="active site" evidence="12">
    <location>
        <position position="268"/>
    </location>
</feature>
<evidence type="ECO:0000313" key="15">
    <source>
        <dbReference type="EMBL" id="QTH20190.1"/>
    </source>
</evidence>
<dbReference type="RefSeq" id="WP_208632021.1">
    <property type="nucleotide sequence ID" value="NZ_CP059319.1"/>
</dbReference>
<evidence type="ECO:0000256" key="5">
    <source>
        <dbReference type="ARBA" id="ARBA00021843"/>
    </source>
</evidence>
<evidence type="ECO:0000256" key="7">
    <source>
        <dbReference type="ARBA" id="ARBA00022490"/>
    </source>
</evidence>
<evidence type="ECO:0000256" key="1">
    <source>
        <dbReference type="ARBA" id="ARBA00001585"/>
    </source>
</evidence>
<organism evidence="15 16">
    <name type="scientific">Rhizorhabdus wittichii</name>
    <dbReference type="NCBI Taxonomy" id="160791"/>
    <lineage>
        <taxon>Bacteria</taxon>
        <taxon>Pseudomonadati</taxon>
        <taxon>Pseudomonadota</taxon>
        <taxon>Alphaproteobacteria</taxon>
        <taxon>Sphingomonadales</taxon>
        <taxon>Sphingomonadaceae</taxon>
        <taxon>Rhizorhabdus</taxon>
    </lineage>
</organism>
<dbReference type="GO" id="GO:0005737">
    <property type="term" value="C:cytoplasm"/>
    <property type="evidence" value="ECO:0007669"/>
    <property type="project" value="UniProtKB-SubCell"/>
</dbReference>
<dbReference type="PANTHER" id="PTHR43722:SF1">
    <property type="entry name" value="PROLINE IMINOPEPTIDASE"/>
    <property type="match status" value="1"/>
</dbReference>
<feature type="active site" description="Proton donor" evidence="12">
    <location>
        <position position="296"/>
    </location>
</feature>
<dbReference type="GO" id="GO:0004177">
    <property type="term" value="F:aminopeptidase activity"/>
    <property type="evidence" value="ECO:0007669"/>
    <property type="project" value="UniProtKB-UniRule"/>
</dbReference>
<dbReference type="SUPFAM" id="SSF53474">
    <property type="entry name" value="alpha/beta-Hydrolases"/>
    <property type="match status" value="1"/>
</dbReference>
<dbReference type="InterPro" id="IPR000073">
    <property type="entry name" value="AB_hydrolase_1"/>
</dbReference>
<protein>
    <recommendedName>
        <fullName evidence="5 11">Proline iminopeptidase</fullName>
        <shortName evidence="11">PIP</shortName>
        <ecNumber evidence="4 11">3.4.11.5</ecNumber>
    </recommendedName>
    <alternativeName>
        <fullName evidence="10 11">Prolyl aminopeptidase</fullName>
    </alternativeName>
</protein>
<evidence type="ECO:0000256" key="2">
    <source>
        <dbReference type="ARBA" id="ARBA00004496"/>
    </source>
</evidence>
<evidence type="ECO:0000256" key="3">
    <source>
        <dbReference type="ARBA" id="ARBA00010088"/>
    </source>
</evidence>
<keyword evidence="6 11" id="KW-0031">Aminopeptidase</keyword>
<gene>
    <name evidence="15" type="primary">pip</name>
    <name evidence="15" type="ORF">HRJ34_17755</name>
</gene>
<reference evidence="15" key="1">
    <citation type="submission" date="2020-07" db="EMBL/GenBank/DDBJ databases">
        <authorList>
            <person name="Camacho E."/>
        </authorList>
    </citation>
    <scope>NUCLEOTIDE SEQUENCE</scope>
    <source>
        <strain evidence="15">MPO218</strain>
    </source>
</reference>
<evidence type="ECO:0000256" key="13">
    <source>
        <dbReference type="RuleBase" id="RU003421"/>
    </source>
</evidence>
<evidence type="ECO:0000256" key="4">
    <source>
        <dbReference type="ARBA" id="ARBA00012568"/>
    </source>
</evidence>
<dbReference type="PIRSF" id="PIRSF006431">
    <property type="entry name" value="Pept_S33"/>
    <property type="match status" value="1"/>
</dbReference>
<sequence length="321" mass="35181">MPLFPAIDPYDSGYLPVGGGHSLYVEQSGNPRGAPVVCVHGGPGGGSQPSTRRFFDPRKFRIILYDQRGAGRSRWSDLLAGNQTSELVGDLRRLRNALGLDRWMVFAGSWGTALAMAYAQRWPAEVTGMVLRGVFLARRRDIDWLYKSDGASRYYPALWRELVQVLGGEDGGRNLASRFERHLSASDRRVRLAAAGVADRWAATLGQPCTMWRKPALHRPAPTDALVEQMRLKFHYFARDCFIGPLSLAGGLYRLAGIPAFIVNGEVDAVCPVQSARLVHREWRGSELEIVSGGGHSPDLPVMADALVRAVARCAAAGEAR</sequence>
<dbReference type="PANTHER" id="PTHR43722">
    <property type="entry name" value="PROLINE IMINOPEPTIDASE"/>
    <property type="match status" value="1"/>
</dbReference>
<keyword evidence="9 11" id="KW-0378">Hydrolase</keyword>
<evidence type="ECO:0000256" key="11">
    <source>
        <dbReference type="PIRNR" id="PIRNR006431"/>
    </source>
</evidence>
<proteinExistence type="inferred from homology"/>
<reference evidence="15" key="2">
    <citation type="submission" date="2021-04" db="EMBL/GenBank/DDBJ databases">
        <title>Isolation and genomic analysis of the ibuprofen-degrading bacterium Sphingomonas strain MPO218.</title>
        <authorList>
            <person name="Aulestia M."/>
            <person name="Flores A."/>
            <person name="Mangas E.L."/>
            <person name="Perez-Pulido A.J."/>
            <person name="Santero E."/>
            <person name="Camacho E.M."/>
        </authorList>
    </citation>
    <scope>NUCLEOTIDE SEQUENCE</scope>
    <source>
        <strain evidence="15">MPO218</strain>
    </source>
</reference>
<feature type="domain" description="AB hydrolase-1" evidence="14">
    <location>
        <begin position="35"/>
        <end position="297"/>
    </location>
</feature>
<dbReference type="Gene3D" id="3.40.50.1820">
    <property type="entry name" value="alpha/beta hydrolase"/>
    <property type="match status" value="1"/>
</dbReference>
<evidence type="ECO:0000256" key="6">
    <source>
        <dbReference type="ARBA" id="ARBA00022438"/>
    </source>
</evidence>
<dbReference type="Pfam" id="PF00561">
    <property type="entry name" value="Abhydrolase_1"/>
    <property type="match status" value="1"/>
</dbReference>
<evidence type="ECO:0000256" key="10">
    <source>
        <dbReference type="ARBA" id="ARBA00029605"/>
    </source>
</evidence>
<comment type="catalytic activity">
    <reaction evidence="1 11 13">
        <text>Release of N-terminal proline from a peptide.</text>
        <dbReference type="EC" id="3.4.11.5"/>
    </reaction>
</comment>
<dbReference type="EC" id="3.4.11.5" evidence="4 11"/>
<comment type="similarity">
    <text evidence="3 11 13">Belongs to the peptidase S33 family.</text>
</comment>
<feature type="active site" description="Nucleophile" evidence="12">
    <location>
        <position position="109"/>
    </location>
</feature>
<evidence type="ECO:0000313" key="16">
    <source>
        <dbReference type="Proteomes" id="UP000664914"/>
    </source>
</evidence>
<keyword evidence="8 11" id="KW-0645">Protease</keyword>
<accession>A0A975HC89</accession>
<dbReference type="AlphaFoldDB" id="A0A975HC89"/>
<evidence type="ECO:0000259" key="14">
    <source>
        <dbReference type="Pfam" id="PF00561"/>
    </source>
</evidence>
<dbReference type="Proteomes" id="UP000664914">
    <property type="component" value="Chromosome"/>
</dbReference>
<dbReference type="GO" id="GO:0006508">
    <property type="term" value="P:proteolysis"/>
    <property type="evidence" value="ECO:0007669"/>
    <property type="project" value="UniProtKB-KW"/>
</dbReference>
<name>A0A975HC89_9SPHN</name>
<dbReference type="InterPro" id="IPR029058">
    <property type="entry name" value="AB_hydrolase_fold"/>
</dbReference>
<evidence type="ECO:0000256" key="12">
    <source>
        <dbReference type="PIRSR" id="PIRSR006431-1"/>
    </source>
</evidence>
<keyword evidence="7 11" id="KW-0963">Cytoplasm</keyword>
<evidence type="ECO:0000256" key="9">
    <source>
        <dbReference type="ARBA" id="ARBA00022801"/>
    </source>
</evidence>
<evidence type="ECO:0000256" key="8">
    <source>
        <dbReference type="ARBA" id="ARBA00022670"/>
    </source>
</evidence>
<dbReference type="InterPro" id="IPR005944">
    <property type="entry name" value="Pro_iminopeptidase"/>
</dbReference>
<dbReference type="InterPro" id="IPR002410">
    <property type="entry name" value="Peptidase_S33"/>
</dbReference>
<comment type="subcellular location">
    <subcellularLocation>
        <location evidence="2 11">Cytoplasm</location>
    </subcellularLocation>
</comment>
<dbReference type="PRINTS" id="PR00793">
    <property type="entry name" value="PROAMNOPTASE"/>
</dbReference>
<dbReference type="NCBIfam" id="TIGR01249">
    <property type="entry name" value="pro_imino_pep_1"/>
    <property type="match status" value="1"/>
</dbReference>
<dbReference type="EMBL" id="CP059319">
    <property type="protein sequence ID" value="QTH20190.1"/>
    <property type="molecule type" value="Genomic_DNA"/>
</dbReference>